<evidence type="ECO:0000313" key="10">
    <source>
        <dbReference type="Proteomes" id="UP000245207"/>
    </source>
</evidence>
<keyword evidence="4 7" id="KW-0456">Lyase</keyword>
<dbReference type="AlphaFoldDB" id="A0A2U1PUX0"/>
<organism evidence="9 10">
    <name type="scientific">Artemisia annua</name>
    <name type="common">Sweet wormwood</name>
    <dbReference type="NCBI Taxonomy" id="35608"/>
    <lineage>
        <taxon>Eukaryota</taxon>
        <taxon>Viridiplantae</taxon>
        <taxon>Streptophyta</taxon>
        <taxon>Embryophyta</taxon>
        <taxon>Tracheophyta</taxon>
        <taxon>Spermatophyta</taxon>
        <taxon>Magnoliopsida</taxon>
        <taxon>eudicotyledons</taxon>
        <taxon>Gunneridae</taxon>
        <taxon>Pentapetalae</taxon>
        <taxon>asterids</taxon>
        <taxon>campanulids</taxon>
        <taxon>Asterales</taxon>
        <taxon>Asteraceae</taxon>
        <taxon>Asteroideae</taxon>
        <taxon>Anthemideae</taxon>
        <taxon>Artemisiinae</taxon>
        <taxon>Artemisia</taxon>
    </lineage>
</organism>
<evidence type="ECO:0000256" key="7">
    <source>
        <dbReference type="RuleBase" id="RU366031"/>
    </source>
</evidence>
<evidence type="ECO:0000256" key="4">
    <source>
        <dbReference type="ARBA" id="ARBA00023239"/>
    </source>
</evidence>
<keyword evidence="5 7" id="KW-0627">Porphyrin biosynthesis</keyword>
<evidence type="ECO:0000256" key="1">
    <source>
        <dbReference type="ARBA" id="ARBA00004772"/>
    </source>
</evidence>
<dbReference type="STRING" id="35608.A0A2U1PUX0"/>
<dbReference type="InterPro" id="IPR036108">
    <property type="entry name" value="4pyrrol_syn_uPrphyn_synt_sf"/>
</dbReference>
<reference evidence="9 10" key="1">
    <citation type="journal article" date="2018" name="Mol. Plant">
        <title>The genome of Artemisia annua provides insight into the evolution of Asteraceae family and artemisinin biosynthesis.</title>
        <authorList>
            <person name="Shen Q."/>
            <person name="Zhang L."/>
            <person name="Liao Z."/>
            <person name="Wang S."/>
            <person name="Yan T."/>
            <person name="Shi P."/>
            <person name="Liu M."/>
            <person name="Fu X."/>
            <person name="Pan Q."/>
            <person name="Wang Y."/>
            <person name="Lv Z."/>
            <person name="Lu X."/>
            <person name="Zhang F."/>
            <person name="Jiang W."/>
            <person name="Ma Y."/>
            <person name="Chen M."/>
            <person name="Hao X."/>
            <person name="Li L."/>
            <person name="Tang Y."/>
            <person name="Lv G."/>
            <person name="Zhou Y."/>
            <person name="Sun X."/>
            <person name="Brodelius P.E."/>
            <person name="Rose J.K.C."/>
            <person name="Tang K."/>
        </authorList>
    </citation>
    <scope>NUCLEOTIDE SEQUENCE [LARGE SCALE GENOMIC DNA]</scope>
    <source>
        <strain evidence="10">cv. Huhao1</strain>
        <tissue evidence="9">Leaf</tissue>
    </source>
</reference>
<dbReference type="GO" id="GO:0004852">
    <property type="term" value="F:uroporphyrinogen-III synthase activity"/>
    <property type="evidence" value="ECO:0007669"/>
    <property type="project" value="UniProtKB-UniRule"/>
</dbReference>
<evidence type="ECO:0000256" key="5">
    <source>
        <dbReference type="ARBA" id="ARBA00023244"/>
    </source>
</evidence>
<comment type="pathway">
    <text evidence="1 7">Porphyrin-containing compound metabolism; protoporphyrin-IX biosynthesis; coproporphyrinogen-III from 5-aminolevulinate: step 3/4.</text>
</comment>
<evidence type="ECO:0000313" key="9">
    <source>
        <dbReference type="EMBL" id="PWA89559.1"/>
    </source>
</evidence>
<dbReference type="Gene3D" id="3.40.50.10090">
    <property type="match status" value="3"/>
</dbReference>
<evidence type="ECO:0000259" key="8">
    <source>
        <dbReference type="Pfam" id="PF02602"/>
    </source>
</evidence>
<dbReference type="PANTHER" id="PTHR38042:SF1">
    <property type="entry name" value="UROPORPHYRINOGEN-III SYNTHASE, CHLOROPLASTIC"/>
    <property type="match status" value="1"/>
</dbReference>
<dbReference type="InterPro" id="IPR039793">
    <property type="entry name" value="UROS/Hem4"/>
</dbReference>
<evidence type="ECO:0000256" key="6">
    <source>
        <dbReference type="ARBA" id="ARBA00048617"/>
    </source>
</evidence>
<sequence>MKVPLLSLSTNNNIFPPAAQASHPRRLHFHVRASSNNDHRVVLTRERGKNNKLIKALAAHGVSCLELPLIQHTHLPDLDRLATLLSVWCTFHLLASKLVYRKSRGLDTLLCIRNSCPRTFKGSTLIKSYVIFCGDSYAFMVAATTFDWITIASPEAALVFLDAWRAAASPCVKIAVVGAGTASIFNEARVSSKQLIDVAFVPSKATGKVLASELPNHGNDGCTVLYPASAKAGHDIDPESSGTVWLLLTRLCTNIMNNNSKISRDNQPLDSSYYVPQLSSSCFALFYVPQFSCHPSFRSTGFMCDSPRNFLEISRNPNGKFFQEAVQHVDQMIFEQALSASVVAVASPSAIRAWVNIVAESERWGGSVACIGETTASAAKRMGLRNVYYPSSPGIQGWVDSIIDALGVHKQIQKDTEVEYPAKQKRTHCMTRVQHIR</sequence>
<dbReference type="CDD" id="cd06578">
    <property type="entry name" value="HemD"/>
    <property type="match status" value="1"/>
</dbReference>
<protein>
    <recommendedName>
        <fullName evidence="3 7">Uroporphyrinogen-III synthase</fullName>
        <ecNumber evidence="3 7">4.2.1.75</ecNumber>
    </recommendedName>
</protein>
<dbReference type="GO" id="GO:0006780">
    <property type="term" value="P:uroporphyrinogen III biosynthetic process"/>
    <property type="evidence" value="ECO:0007669"/>
    <property type="project" value="UniProtKB-UniRule"/>
</dbReference>
<dbReference type="GO" id="GO:0006782">
    <property type="term" value="P:protoporphyrinogen IX biosynthetic process"/>
    <property type="evidence" value="ECO:0007669"/>
    <property type="project" value="UniProtKB-UniRule"/>
</dbReference>
<dbReference type="OrthoDB" id="443551at2759"/>
<comment type="caution">
    <text evidence="9">The sequence shown here is derived from an EMBL/GenBank/DDBJ whole genome shotgun (WGS) entry which is preliminary data.</text>
</comment>
<dbReference type="PANTHER" id="PTHR38042">
    <property type="entry name" value="UROPORPHYRINOGEN-III SYNTHASE, CHLOROPLASTIC"/>
    <property type="match status" value="1"/>
</dbReference>
<dbReference type="EC" id="4.2.1.75" evidence="3 7"/>
<feature type="domain" description="Tetrapyrrole biosynthesis uroporphyrinogen III synthase" evidence="8">
    <location>
        <begin position="145"/>
        <end position="236"/>
    </location>
</feature>
<feature type="domain" description="Tetrapyrrole biosynthesis uroporphyrinogen III synthase" evidence="8">
    <location>
        <begin position="335"/>
        <end position="399"/>
    </location>
</feature>
<dbReference type="EMBL" id="PKPP01000707">
    <property type="protein sequence ID" value="PWA89559.1"/>
    <property type="molecule type" value="Genomic_DNA"/>
</dbReference>
<comment type="catalytic activity">
    <reaction evidence="6 7">
        <text>hydroxymethylbilane = uroporphyrinogen III + H2O</text>
        <dbReference type="Rhea" id="RHEA:18965"/>
        <dbReference type="ChEBI" id="CHEBI:15377"/>
        <dbReference type="ChEBI" id="CHEBI:57308"/>
        <dbReference type="ChEBI" id="CHEBI:57845"/>
        <dbReference type="EC" id="4.2.1.75"/>
    </reaction>
</comment>
<proteinExistence type="inferred from homology"/>
<comment type="function">
    <text evidence="7">Catalyzes cyclization of the linear tetrapyrrole, hydroxymethylbilane, to the macrocyclic uroporphyrinogen III.</text>
</comment>
<gene>
    <name evidence="9" type="ORF">CTI12_AA111240</name>
</gene>
<dbReference type="InterPro" id="IPR003754">
    <property type="entry name" value="4pyrrol_synth_uPrphyn_synth"/>
</dbReference>
<comment type="similarity">
    <text evidence="2 7">Belongs to the uroporphyrinogen-III synthase family.</text>
</comment>
<dbReference type="Pfam" id="PF02602">
    <property type="entry name" value="HEM4"/>
    <property type="match status" value="2"/>
</dbReference>
<dbReference type="GO" id="GO:0009507">
    <property type="term" value="C:chloroplast"/>
    <property type="evidence" value="ECO:0007669"/>
    <property type="project" value="TreeGrafter"/>
</dbReference>
<evidence type="ECO:0000256" key="2">
    <source>
        <dbReference type="ARBA" id="ARBA00008133"/>
    </source>
</evidence>
<accession>A0A2U1PUX0</accession>
<keyword evidence="10" id="KW-1185">Reference proteome</keyword>
<dbReference type="Proteomes" id="UP000245207">
    <property type="component" value="Unassembled WGS sequence"/>
</dbReference>
<dbReference type="SUPFAM" id="SSF69618">
    <property type="entry name" value="HemD-like"/>
    <property type="match status" value="3"/>
</dbReference>
<name>A0A2U1PUX0_ARTAN</name>
<evidence type="ECO:0000256" key="3">
    <source>
        <dbReference type="ARBA" id="ARBA00013109"/>
    </source>
</evidence>
<dbReference type="UniPathway" id="UPA00251">
    <property type="reaction ID" value="UER00320"/>
</dbReference>